<accession>A0A7W7QW76</accession>
<name>A0A7W7QW76_9ACTN</name>
<protein>
    <submittedName>
        <fullName evidence="2">Uncharacterized protein</fullName>
    </submittedName>
</protein>
<gene>
    <name evidence="2" type="ORF">FHS44_008069</name>
</gene>
<sequence length="93" mass="9620">MIRRLLTGLALAGAAVALPLAAAAPASAAADPAPIQIITPSATDDPTPDAGEAIIQWISPGRCRAGGGWPVRVVPQWGYCRGGAFHGWIVRFY</sequence>
<reference evidence="2 3" key="1">
    <citation type="submission" date="2020-08" db="EMBL/GenBank/DDBJ databases">
        <title>Genomic Encyclopedia of Type Strains, Phase III (KMG-III): the genomes of soil and plant-associated and newly described type strains.</title>
        <authorList>
            <person name="Whitman W."/>
        </authorList>
    </citation>
    <scope>NUCLEOTIDE SEQUENCE [LARGE SCALE GENOMIC DNA]</scope>
    <source>
        <strain evidence="2 3">CECT 8840</strain>
    </source>
</reference>
<dbReference type="EMBL" id="JACHJP010000020">
    <property type="protein sequence ID" value="MBB4920916.1"/>
    <property type="molecule type" value="Genomic_DNA"/>
</dbReference>
<feature type="signal peptide" evidence="1">
    <location>
        <begin position="1"/>
        <end position="28"/>
    </location>
</feature>
<proteinExistence type="predicted"/>
<keyword evidence="1" id="KW-0732">Signal</keyword>
<keyword evidence="3" id="KW-1185">Reference proteome</keyword>
<organism evidence="2 3">
    <name type="scientific">Streptosporangium saharense</name>
    <dbReference type="NCBI Taxonomy" id="1706840"/>
    <lineage>
        <taxon>Bacteria</taxon>
        <taxon>Bacillati</taxon>
        <taxon>Actinomycetota</taxon>
        <taxon>Actinomycetes</taxon>
        <taxon>Streptosporangiales</taxon>
        <taxon>Streptosporangiaceae</taxon>
        <taxon>Streptosporangium</taxon>
    </lineage>
</organism>
<feature type="chain" id="PRO_5030976219" evidence="1">
    <location>
        <begin position="29"/>
        <end position="93"/>
    </location>
</feature>
<dbReference type="RefSeq" id="WP_184725684.1">
    <property type="nucleotide sequence ID" value="NZ_JACHJP010000020.1"/>
</dbReference>
<dbReference type="Proteomes" id="UP000552644">
    <property type="component" value="Unassembled WGS sequence"/>
</dbReference>
<evidence type="ECO:0000313" key="2">
    <source>
        <dbReference type="EMBL" id="MBB4920916.1"/>
    </source>
</evidence>
<evidence type="ECO:0000313" key="3">
    <source>
        <dbReference type="Proteomes" id="UP000552644"/>
    </source>
</evidence>
<comment type="caution">
    <text evidence="2">The sequence shown here is derived from an EMBL/GenBank/DDBJ whole genome shotgun (WGS) entry which is preliminary data.</text>
</comment>
<dbReference type="AlphaFoldDB" id="A0A7W7QW76"/>
<evidence type="ECO:0000256" key="1">
    <source>
        <dbReference type="SAM" id="SignalP"/>
    </source>
</evidence>